<dbReference type="GO" id="GO:0030246">
    <property type="term" value="F:carbohydrate binding"/>
    <property type="evidence" value="ECO:0007669"/>
    <property type="project" value="InterPro"/>
</dbReference>
<keyword evidence="1" id="KW-0472">Membrane</keyword>
<organism evidence="2 3">
    <name type="scientific">Candidatus Daviesbacteria bacterium RIFCSPHIGHO2_02_FULL_36_13</name>
    <dbReference type="NCBI Taxonomy" id="1797768"/>
    <lineage>
        <taxon>Bacteria</taxon>
        <taxon>Candidatus Daviesiibacteriota</taxon>
    </lineage>
</organism>
<dbReference type="CDD" id="cd08547">
    <property type="entry name" value="Type_II_cohesin"/>
    <property type="match status" value="1"/>
</dbReference>
<evidence type="ECO:0000256" key="1">
    <source>
        <dbReference type="SAM" id="Phobius"/>
    </source>
</evidence>
<dbReference type="Proteomes" id="UP000176902">
    <property type="component" value="Unassembled WGS sequence"/>
</dbReference>
<keyword evidence="1" id="KW-1133">Transmembrane helix</keyword>
<evidence type="ECO:0000313" key="2">
    <source>
        <dbReference type="EMBL" id="OGE30715.1"/>
    </source>
</evidence>
<dbReference type="EMBL" id="MFCV01000044">
    <property type="protein sequence ID" value="OGE30715.1"/>
    <property type="molecule type" value="Genomic_DNA"/>
</dbReference>
<name>A0A1F5JQ38_9BACT</name>
<proteinExistence type="predicted"/>
<dbReference type="InterPro" id="IPR008965">
    <property type="entry name" value="CBM2/CBM3_carb-bd_dom_sf"/>
</dbReference>
<dbReference type="SUPFAM" id="SSF49384">
    <property type="entry name" value="Carbohydrate-binding domain"/>
    <property type="match status" value="1"/>
</dbReference>
<sequence length="211" mass="22403">MDPNLKTIVTERVEQKSNPNITKYLNPKVIFGVLGAIILIEIVFGISTLMKDSSPTQVTPEQAIVGESLTDGSISLSASSTSIKIGQKVTVSVNISTGGHEVLGGDVILKYNPKLLSLTNTDIQTGLAFSAYPLVEVDSKEGIIRISGVAEGQNFKGDSNMATISFTAKAVGVESVTIEYKEGDSRDSNLVSSEGVDILKKTKDVNIEITP</sequence>
<reference evidence="2 3" key="1">
    <citation type="journal article" date="2016" name="Nat. Commun.">
        <title>Thousands of microbial genomes shed light on interconnected biogeochemical processes in an aquifer system.</title>
        <authorList>
            <person name="Anantharaman K."/>
            <person name="Brown C.T."/>
            <person name="Hug L.A."/>
            <person name="Sharon I."/>
            <person name="Castelle C.J."/>
            <person name="Probst A.J."/>
            <person name="Thomas B.C."/>
            <person name="Singh A."/>
            <person name="Wilkins M.J."/>
            <person name="Karaoz U."/>
            <person name="Brodie E.L."/>
            <person name="Williams K.H."/>
            <person name="Hubbard S.S."/>
            <person name="Banfield J.F."/>
        </authorList>
    </citation>
    <scope>NUCLEOTIDE SEQUENCE [LARGE SCALE GENOMIC DNA]</scope>
</reference>
<accession>A0A1F5JQ38</accession>
<dbReference type="Gene3D" id="2.60.40.680">
    <property type="match status" value="1"/>
</dbReference>
<gene>
    <name evidence="2" type="ORF">A3C59_03295</name>
</gene>
<dbReference type="AlphaFoldDB" id="A0A1F5JQ38"/>
<evidence type="ECO:0000313" key="3">
    <source>
        <dbReference type="Proteomes" id="UP000176902"/>
    </source>
</evidence>
<comment type="caution">
    <text evidence="2">The sequence shown here is derived from an EMBL/GenBank/DDBJ whole genome shotgun (WGS) entry which is preliminary data.</text>
</comment>
<keyword evidence="1" id="KW-0812">Transmembrane</keyword>
<feature type="transmembrane region" description="Helical" evidence="1">
    <location>
        <begin position="29"/>
        <end position="50"/>
    </location>
</feature>
<protein>
    <submittedName>
        <fullName evidence="2">Uncharacterized protein</fullName>
    </submittedName>
</protein>
<dbReference type="STRING" id="1797768.A3C59_03295"/>